<accession>A0A9N8JAT6</accession>
<comment type="caution">
    <text evidence="1">The sequence shown here is derived from an EMBL/GenBank/DDBJ whole genome shotgun (WGS) entry which is preliminary data.</text>
</comment>
<proteinExistence type="predicted"/>
<sequence>MANLILPTRYQETNDGWVREDDDQQPTSTLHNHVLDAKDKFIISSFDANVMKLKITVGVRKDICTWEETPDPNAFHYEFVPQCQGRQRTIPTRFHEEQVQVCLENNWIPMVDYLEEESKKDETNPNYVTLLCPENRTKLVLKAQQKWWDANKKSFPFLELPSELRNGIYRHAAPQDAIEPYARHCMRGRGMPHINDRNDMVSDLLRCNKVVAQEMRAYMFRCLPLLINHGRLLSKTLRRNLEFPRKLLTHLTLAFPTHRDIINIFGLNARNINTDEEITIEGKEFTALSLCRDQLPFIKKLEIIIPSREVLDKTYVNYCHTDATTMLLEIMWPYIQGHPVVLGGMVKKWQKKLWEKKLAQAHKEYEESLADTEVGGVQITQEDRDRYDGKAEHNDYDEDGNCCDCAKSCCLLHYEEPEDEYEYHIPFICQCDPPCLWGKWTDGDRIRDKDEDED</sequence>
<dbReference type="Proteomes" id="UP000716446">
    <property type="component" value="Unassembled WGS sequence"/>
</dbReference>
<keyword evidence="2" id="KW-1185">Reference proteome</keyword>
<reference evidence="1" key="1">
    <citation type="submission" date="2020-06" db="EMBL/GenBank/DDBJ databases">
        <authorList>
            <person name="Onetto C."/>
        </authorList>
    </citation>
    <scope>NUCLEOTIDE SEQUENCE</scope>
</reference>
<name>A0A9N8JAT6_9PEZI</name>
<organism evidence="1 2">
    <name type="scientific">Aureobasidium vineae</name>
    <dbReference type="NCBI Taxonomy" id="2773715"/>
    <lineage>
        <taxon>Eukaryota</taxon>
        <taxon>Fungi</taxon>
        <taxon>Dikarya</taxon>
        <taxon>Ascomycota</taxon>
        <taxon>Pezizomycotina</taxon>
        <taxon>Dothideomycetes</taxon>
        <taxon>Dothideomycetidae</taxon>
        <taxon>Dothideales</taxon>
        <taxon>Saccotheciaceae</taxon>
        <taxon>Aureobasidium</taxon>
    </lineage>
</organism>
<dbReference type="EMBL" id="CAIJEN010000003">
    <property type="protein sequence ID" value="CAD0084034.1"/>
    <property type="molecule type" value="Genomic_DNA"/>
</dbReference>
<gene>
    <name evidence="1" type="ORF">AWRI4619_LOCUS2601</name>
</gene>
<evidence type="ECO:0000313" key="1">
    <source>
        <dbReference type="EMBL" id="CAD0084034.1"/>
    </source>
</evidence>
<protein>
    <submittedName>
        <fullName evidence="1">Uncharacterized protein</fullName>
    </submittedName>
</protein>
<evidence type="ECO:0000313" key="2">
    <source>
        <dbReference type="Proteomes" id="UP000716446"/>
    </source>
</evidence>
<dbReference type="AlphaFoldDB" id="A0A9N8JAT6"/>